<feature type="compositionally biased region" description="Basic and acidic residues" evidence="1">
    <location>
        <begin position="193"/>
        <end position="205"/>
    </location>
</feature>
<feature type="compositionally biased region" description="Basic residues" evidence="1">
    <location>
        <begin position="183"/>
        <end position="192"/>
    </location>
</feature>
<evidence type="ECO:0000256" key="1">
    <source>
        <dbReference type="SAM" id="MobiDB-lite"/>
    </source>
</evidence>
<dbReference type="AlphaFoldDB" id="B4FGY1"/>
<sequence length="344" mass="36342">MVARFGDAGAGVEAAVRHHLEPPHRLVRARRRRPRAGRQRERHAGGAARRGGRPHLPRGVVAHQAVPAQGGPERDARRPRADGAVGARRGARVHGPARRPGAGVLGPRVHGELLPRVHGRDPAAVPDGAAVRRRGAAADRARADAAVRERGGDRARRGEARVRGGGVGGDARGGALRGAGQQLRRHHGRARRRADQHGVRADGRGGHPGGAAGRAGVRGGLLPGSVQGHGAALPRVPDHAGGEHPDQPVPARPPHLHGPQRDQEQGLGVPQGCLPRQAGRVVGHEEVPAHAQEGHRAHQEGQGQGQRRRRRQQLGIAVHVLIHPPLTLLLFFLPSFSDYGSTCM</sequence>
<feature type="compositionally biased region" description="Basic and acidic residues" evidence="1">
    <location>
        <begin position="136"/>
        <end position="162"/>
    </location>
</feature>
<accession>B4FGY1</accession>
<feature type="region of interest" description="Disordered" evidence="1">
    <location>
        <begin position="16"/>
        <end position="275"/>
    </location>
</feature>
<evidence type="ECO:0000313" key="3">
    <source>
        <dbReference type="EMBL" id="ACF81374.1"/>
    </source>
</evidence>
<dbReference type="EMBL" id="BT036369">
    <property type="protein sequence ID" value="ACF81374.1"/>
    <property type="molecule type" value="mRNA"/>
</dbReference>
<protein>
    <submittedName>
        <fullName evidence="3">Uncharacterized protein</fullName>
    </submittedName>
</protein>
<feature type="compositionally biased region" description="Basic and acidic residues" evidence="1">
    <location>
        <begin position="236"/>
        <end position="246"/>
    </location>
</feature>
<name>B4FGY1_MAIZE</name>
<feature type="compositionally biased region" description="Basic residues" evidence="1">
    <location>
        <begin position="25"/>
        <end position="37"/>
    </location>
</feature>
<keyword evidence="2" id="KW-0472">Membrane</keyword>
<keyword evidence="2" id="KW-0812">Transmembrane</keyword>
<feature type="region of interest" description="Disordered" evidence="1">
    <location>
        <begin position="287"/>
        <end position="310"/>
    </location>
</feature>
<proteinExistence type="evidence at transcript level"/>
<reference evidence="3" key="1">
    <citation type="journal article" date="2009" name="PLoS Genet.">
        <title>Sequencing, mapping, and analysis of 27,455 maize full-length cDNAs.</title>
        <authorList>
            <person name="Soderlund C."/>
            <person name="Descour A."/>
            <person name="Kudrna D."/>
            <person name="Bomhoff M."/>
            <person name="Boyd L."/>
            <person name="Currie J."/>
            <person name="Angelova A."/>
            <person name="Collura K."/>
            <person name="Wissotski M."/>
            <person name="Ashley E."/>
            <person name="Morrow D."/>
            <person name="Fernandes J."/>
            <person name="Walbot V."/>
            <person name="Yu Y."/>
        </authorList>
    </citation>
    <scope>NUCLEOTIDE SEQUENCE</scope>
    <source>
        <strain evidence="3">B73</strain>
    </source>
</reference>
<feature type="compositionally biased region" description="Basic and acidic residues" evidence="1">
    <location>
        <begin position="72"/>
        <end position="81"/>
    </location>
</feature>
<feature type="compositionally biased region" description="Basic and acidic residues" evidence="1">
    <location>
        <begin position="287"/>
        <end position="299"/>
    </location>
</feature>
<feature type="compositionally biased region" description="Gly residues" evidence="1">
    <location>
        <begin position="206"/>
        <end position="222"/>
    </location>
</feature>
<feature type="transmembrane region" description="Helical" evidence="2">
    <location>
        <begin position="314"/>
        <end position="336"/>
    </location>
</feature>
<keyword evidence="2" id="KW-1133">Transmembrane helix</keyword>
<feature type="compositionally biased region" description="Gly residues" evidence="1">
    <location>
        <begin position="163"/>
        <end position="177"/>
    </location>
</feature>
<organism evidence="3">
    <name type="scientific">Zea mays</name>
    <name type="common">Maize</name>
    <dbReference type="NCBI Taxonomy" id="4577"/>
    <lineage>
        <taxon>Eukaryota</taxon>
        <taxon>Viridiplantae</taxon>
        <taxon>Streptophyta</taxon>
        <taxon>Embryophyta</taxon>
        <taxon>Tracheophyta</taxon>
        <taxon>Spermatophyta</taxon>
        <taxon>Magnoliopsida</taxon>
        <taxon>Liliopsida</taxon>
        <taxon>Poales</taxon>
        <taxon>Poaceae</taxon>
        <taxon>PACMAD clade</taxon>
        <taxon>Panicoideae</taxon>
        <taxon>Andropogonodae</taxon>
        <taxon>Andropogoneae</taxon>
        <taxon>Tripsacinae</taxon>
        <taxon>Zea</taxon>
    </lineage>
</organism>
<evidence type="ECO:0000256" key="2">
    <source>
        <dbReference type="SAM" id="Phobius"/>
    </source>
</evidence>
<feature type="compositionally biased region" description="Basic and acidic residues" evidence="1">
    <location>
        <begin position="109"/>
        <end position="121"/>
    </location>
</feature>